<name>A0A0E9XC00_ANGAN</name>
<dbReference type="EMBL" id="GBXM01008611">
    <property type="protein sequence ID" value="JAH99966.1"/>
    <property type="molecule type" value="Transcribed_RNA"/>
</dbReference>
<reference evidence="1" key="2">
    <citation type="journal article" date="2015" name="Fish Shellfish Immunol.">
        <title>Early steps in the European eel (Anguilla anguilla)-Vibrio vulnificus interaction in the gills: Role of the RtxA13 toxin.</title>
        <authorList>
            <person name="Callol A."/>
            <person name="Pajuelo D."/>
            <person name="Ebbesson L."/>
            <person name="Teles M."/>
            <person name="MacKenzie S."/>
            <person name="Amaro C."/>
        </authorList>
    </citation>
    <scope>NUCLEOTIDE SEQUENCE</scope>
</reference>
<protein>
    <submittedName>
        <fullName evidence="1">Uncharacterized protein</fullName>
    </submittedName>
</protein>
<accession>A0A0E9XC00</accession>
<dbReference type="AlphaFoldDB" id="A0A0E9XC00"/>
<sequence>MGLLPRKPKRVCATKNQLFTHLAFPLAGIHSHNPAQPMAPYLNEHGPRFTPNFRKGWLVSMNEKSILRTWFSLIHVPFQGQSNDERLTSSHTRGHFYVPRVLCSPDLYGT</sequence>
<proteinExistence type="predicted"/>
<evidence type="ECO:0000313" key="1">
    <source>
        <dbReference type="EMBL" id="JAH99966.1"/>
    </source>
</evidence>
<organism evidence="1">
    <name type="scientific">Anguilla anguilla</name>
    <name type="common">European freshwater eel</name>
    <name type="synonym">Muraena anguilla</name>
    <dbReference type="NCBI Taxonomy" id="7936"/>
    <lineage>
        <taxon>Eukaryota</taxon>
        <taxon>Metazoa</taxon>
        <taxon>Chordata</taxon>
        <taxon>Craniata</taxon>
        <taxon>Vertebrata</taxon>
        <taxon>Euteleostomi</taxon>
        <taxon>Actinopterygii</taxon>
        <taxon>Neopterygii</taxon>
        <taxon>Teleostei</taxon>
        <taxon>Anguilliformes</taxon>
        <taxon>Anguillidae</taxon>
        <taxon>Anguilla</taxon>
    </lineage>
</organism>
<reference evidence="1" key="1">
    <citation type="submission" date="2014-11" db="EMBL/GenBank/DDBJ databases">
        <authorList>
            <person name="Amaro Gonzalez C."/>
        </authorList>
    </citation>
    <scope>NUCLEOTIDE SEQUENCE</scope>
</reference>